<proteinExistence type="predicted"/>
<reference evidence="1" key="1">
    <citation type="submission" date="2019-08" db="EMBL/GenBank/DDBJ databases">
        <authorList>
            <person name="Kucharzyk K."/>
            <person name="Murdoch R.W."/>
            <person name="Higgins S."/>
            <person name="Loffler F."/>
        </authorList>
    </citation>
    <scope>NUCLEOTIDE SEQUENCE</scope>
</reference>
<protein>
    <submittedName>
        <fullName evidence="1">Uncharacterized protein</fullName>
    </submittedName>
</protein>
<comment type="caution">
    <text evidence="1">The sequence shown here is derived from an EMBL/GenBank/DDBJ whole genome shotgun (WGS) entry which is preliminary data.</text>
</comment>
<gene>
    <name evidence="1" type="ORF">SDC9_66458</name>
</gene>
<accession>A0A644XWJ5</accession>
<evidence type="ECO:0000313" key="1">
    <source>
        <dbReference type="EMBL" id="MPM20031.1"/>
    </source>
</evidence>
<dbReference type="AlphaFoldDB" id="A0A644XWJ5"/>
<organism evidence="1">
    <name type="scientific">bioreactor metagenome</name>
    <dbReference type="NCBI Taxonomy" id="1076179"/>
    <lineage>
        <taxon>unclassified sequences</taxon>
        <taxon>metagenomes</taxon>
        <taxon>ecological metagenomes</taxon>
    </lineage>
</organism>
<dbReference type="EMBL" id="VSSQ01003296">
    <property type="protein sequence ID" value="MPM20031.1"/>
    <property type="molecule type" value="Genomic_DNA"/>
</dbReference>
<name>A0A644XWJ5_9ZZZZ</name>
<sequence length="81" mass="8184">MQKKDALRVAADLADLLIGGSAVESAVPGGNAVLHVPQAQAASGKHSVQNSADARGAGSQLHHLGSLNLAAVPQYHRLGGR</sequence>